<dbReference type="Pfam" id="PF16083">
    <property type="entry name" value="Phage_holin_3_3"/>
    <property type="match status" value="1"/>
</dbReference>
<evidence type="ECO:0000313" key="2">
    <source>
        <dbReference type="EMBL" id="RBO82615.1"/>
    </source>
</evidence>
<dbReference type="Proteomes" id="UP000252086">
    <property type="component" value="Unassembled WGS sequence"/>
</dbReference>
<dbReference type="OrthoDB" id="6106687at2"/>
<protein>
    <submittedName>
        <fullName evidence="2">LydA family holin superfamily III</fullName>
    </submittedName>
</protein>
<proteinExistence type="predicted"/>
<dbReference type="RefSeq" id="WP_113874580.1">
    <property type="nucleotide sequence ID" value="NZ_QNRF01000005.1"/>
</dbReference>
<accession>A0A366CYB4</accession>
<name>A0A366CYB4_9GAMM</name>
<keyword evidence="1" id="KW-1133">Transmembrane helix</keyword>
<reference evidence="2 3" key="1">
    <citation type="submission" date="2018-06" db="EMBL/GenBank/DDBJ databases">
        <title>Genomic Encyclopedia of Type Strains, Phase III (KMG-III): the genomes of soil and plant-associated and newly described type strains.</title>
        <authorList>
            <person name="Whitman W."/>
        </authorList>
    </citation>
    <scope>NUCLEOTIDE SEQUENCE [LARGE SCALE GENOMIC DNA]</scope>
    <source>
        <strain evidence="2 3">CECT 7732</strain>
    </source>
</reference>
<gene>
    <name evidence="2" type="ORF">DFP76_10580</name>
</gene>
<feature type="transmembrane region" description="Helical" evidence="1">
    <location>
        <begin position="39"/>
        <end position="59"/>
    </location>
</feature>
<organism evidence="2 3">
    <name type="scientific">Marinomonas aquiplantarum</name>
    <dbReference type="NCBI Taxonomy" id="491951"/>
    <lineage>
        <taxon>Bacteria</taxon>
        <taxon>Pseudomonadati</taxon>
        <taxon>Pseudomonadota</taxon>
        <taxon>Gammaproteobacteria</taxon>
        <taxon>Oceanospirillales</taxon>
        <taxon>Oceanospirillaceae</taxon>
        <taxon>Marinomonas</taxon>
    </lineage>
</organism>
<evidence type="ECO:0000313" key="3">
    <source>
        <dbReference type="Proteomes" id="UP000252086"/>
    </source>
</evidence>
<keyword evidence="3" id="KW-1185">Reference proteome</keyword>
<evidence type="ECO:0000256" key="1">
    <source>
        <dbReference type="SAM" id="Phobius"/>
    </source>
</evidence>
<keyword evidence="1" id="KW-0812">Transmembrane</keyword>
<dbReference type="InterPro" id="IPR032126">
    <property type="entry name" value="LydA_holin"/>
</dbReference>
<dbReference type="EMBL" id="QNRF01000005">
    <property type="protein sequence ID" value="RBO82615.1"/>
    <property type="molecule type" value="Genomic_DNA"/>
</dbReference>
<comment type="caution">
    <text evidence="2">The sequence shown here is derived from an EMBL/GenBank/DDBJ whole genome shotgun (WGS) entry which is preliminary data.</text>
</comment>
<sequence>MKFLPDELIQTAVFVVVGVLGGAVKYLRDFQYKAKKFSLIHMLIAVFTGGFLGMLTYFLCTSLNMGGPLTGFMAGVAGLMGDEAIKLFIDRFKRGLS</sequence>
<feature type="transmembrane region" description="Helical" evidence="1">
    <location>
        <begin position="12"/>
        <end position="27"/>
    </location>
</feature>
<dbReference type="AlphaFoldDB" id="A0A366CYB4"/>
<keyword evidence="1" id="KW-0472">Membrane</keyword>